<dbReference type="Pfam" id="PF03800">
    <property type="entry name" value="Nuf2"/>
    <property type="match status" value="1"/>
</dbReference>
<dbReference type="Pfam" id="PF18595">
    <property type="entry name" value="Nuf2_DHR10-like"/>
    <property type="match status" value="1"/>
</dbReference>
<keyword evidence="9" id="KW-0131">Cell cycle</keyword>
<evidence type="ECO:0000256" key="7">
    <source>
        <dbReference type="ARBA" id="ARBA00023054"/>
    </source>
</evidence>
<reference evidence="15 16" key="1">
    <citation type="journal article" date="2012" name="Eukaryot. Cell">
        <title>Draft genome sequence of CBS 2479, the standard type strain of Trichosporon asahii.</title>
        <authorList>
            <person name="Yang R.Y."/>
            <person name="Li H.T."/>
            <person name="Zhu H."/>
            <person name="Zhou G.P."/>
            <person name="Wang M."/>
            <person name="Wang L."/>
        </authorList>
    </citation>
    <scope>NUCLEOTIDE SEQUENCE [LARGE SCALE GENOMIC DNA]</scope>
    <source>
        <strain evidence="16">ATCC 90039 / CBS 2479 / JCM 2466 / KCTC 7840 / NCYC 2677 / UAMH 7654</strain>
    </source>
</reference>
<dbReference type="KEGG" id="tasa:A1Q1_07539"/>
<dbReference type="OrthoDB" id="8194677at2759"/>
<protein>
    <submittedName>
        <fullName evidence="15">Uncharacterized protein</fullName>
    </submittedName>
</protein>
<keyword evidence="4" id="KW-0158">Chromosome</keyword>
<feature type="coiled-coil region" evidence="11">
    <location>
        <begin position="273"/>
        <end position="447"/>
    </location>
</feature>
<dbReference type="InterPro" id="IPR005549">
    <property type="entry name" value="Kinetochore_Nuf2_N"/>
</dbReference>
<evidence type="ECO:0000256" key="6">
    <source>
        <dbReference type="ARBA" id="ARBA00022776"/>
    </source>
</evidence>
<dbReference type="Proteomes" id="UP000002748">
    <property type="component" value="Unassembled WGS sequence"/>
</dbReference>
<dbReference type="GeneID" id="25991051"/>
<feature type="region of interest" description="Disordered" evidence="12">
    <location>
        <begin position="1"/>
        <end position="20"/>
    </location>
</feature>
<feature type="domain" description="Nuf2 DHR10-like" evidence="14">
    <location>
        <begin position="271"/>
        <end position="385"/>
    </location>
</feature>
<evidence type="ECO:0000256" key="10">
    <source>
        <dbReference type="ARBA" id="ARBA00023328"/>
    </source>
</evidence>
<feature type="domain" description="Kinetochore protein Nuf2 N-terminal" evidence="13">
    <location>
        <begin position="23"/>
        <end position="157"/>
    </location>
</feature>
<keyword evidence="7 11" id="KW-0175">Coiled coil</keyword>
<feature type="region of interest" description="Disordered" evidence="12">
    <location>
        <begin position="183"/>
        <end position="235"/>
    </location>
</feature>
<evidence type="ECO:0000256" key="11">
    <source>
        <dbReference type="SAM" id="Coils"/>
    </source>
</evidence>
<keyword evidence="8" id="KW-0539">Nucleus</keyword>
<dbReference type="GO" id="GO:0031262">
    <property type="term" value="C:Ndc80 complex"/>
    <property type="evidence" value="ECO:0007669"/>
    <property type="project" value="InterPro"/>
</dbReference>
<keyword evidence="10" id="KW-0137">Centromere</keyword>
<accession>J5TJS5</accession>
<evidence type="ECO:0000256" key="12">
    <source>
        <dbReference type="SAM" id="MobiDB-lite"/>
    </source>
</evidence>
<comment type="caution">
    <text evidence="15">The sequence shown here is derived from an EMBL/GenBank/DDBJ whole genome shotgun (WGS) entry which is preliminary data.</text>
</comment>
<gene>
    <name evidence="15" type="ORF">A1Q1_07539</name>
</gene>
<evidence type="ECO:0000256" key="2">
    <source>
        <dbReference type="ARBA" id="ARBA00004584"/>
    </source>
</evidence>
<dbReference type="InterPro" id="IPR038275">
    <property type="entry name" value="Nuf2_N_sf"/>
</dbReference>
<proteinExistence type="inferred from homology"/>
<dbReference type="Gene3D" id="1.10.418.60">
    <property type="entry name" value="Ncd80 complex, Nuf2 subunit"/>
    <property type="match status" value="1"/>
</dbReference>
<evidence type="ECO:0000256" key="8">
    <source>
        <dbReference type="ARBA" id="ARBA00023242"/>
    </source>
</evidence>
<name>J5TJS5_TRIAS</name>
<comment type="similarity">
    <text evidence="3">Belongs to the NUF2 family.</text>
</comment>
<dbReference type="AlphaFoldDB" id="J5TJS5"/>
<comment type="subcellular location">
    <subcellularLocation>
        <location evidence="2">Chromosome</location>
        <location evidence="2">Centromere</location>
    </subcellularLocation>
    <subcellularLocation>
        <location evidence="1">Nucleus</location>
    </subcellularLocation>
</comment>
<dbReference type="GO" id="GO:0005634">
    <property type="term" value="C:nucleus"/>
    <property type="evidence" value="ECO:0007669"/>
    <property type="project" value="UniProtKB-SubCell"/>
</dbReference>
<dbReference type="RefSeq" id="XP_014182409.1">
    <property type="nucleotide sequence ID" value="XM_014326934.1"/>
</dbReference>
<evidence type="ECO:0000256" key="1">
    <source>
        <dbReference type="ARBA" id="ARBA00004123"/>
    </source>
</evidence>
<evidence type="ECO:0000256" key="9">
    <source>
        <dbReference type="ARBA" id="ARBA00023306"/>
    </source>
</evidence>
<dbReference type="InterPro" id="IPR041112">
    <property type="entry name" value="Nuf2_DHR10-like"/>
</dbReference>
<dbReference type="HOGENOM" id="CLU_025461_1_0_1"/>
<sequence length="460" mass="52553">MSQPVRKGNGPASATGNNGRKLGFPMMSPHEIFSCLGLLGINCQMDDITRPTAASTQAIWAGLLEVLCGVTQPQIEDSKSAIISKMEYRELYNGGLGIIMFLRLCQNLADRCGVPLTLPDLTRPDALRLRTALSGVLNYAKFREENLGLADKLQAQLDSDKERVIHLQRKIDKLDVAIEDCKATQEEDQPKVESARKRNEEVRNELRGLSEEQRQLSGEYEKMKQDRQALSKEGKERAALLESIDARTKEAKSRLVRSPDRMRKNISEMGSQVASQKEELSRTTEKLHEHTKRLEVLQSLETELKRLITLGKMIASQQETTEQLRREKERLQSAVDQAKAEGERLKERNDHLERQISFADEKLTRQRERIKEYHQSSKARIAELTAEYNQKDKERASLEGQLVELQNEEKQLRNEMKEYIAKNQAEIRKVLEAYKALRQRADSYIDQVANALGISQQIQD</sequence>
<evidence type="ECO:0000256" key="5">
    <source>
        <dbReference type="ARBA" id="ARBA00022618"/>
    </source>
</evidence>
<keyword evidence="5" id="KW-0132">Cell division</keyword>
<organism evidence="15 16">
    <name type="scientific">Trichosporon asahii var. asahii (strain ATCC 90039 / CBS 2479 / JCM 2466 / KCTC 7840 / NBRC 103889/ NCYC 2677 / UAMH 7654)</name>
    <name type="common">Yeast</name>
    <dbReference type="NCBI Taxonomy" id="1186058"/>
    <lineage>
        <taxon>Eukaryota</taxon>
        <taxon>Fungi</taxon>
        <taxon>Dikarya</taxon>
        <taxon>Basidiomycota</taxon>
        <taxon>Agaricomycotina</taxon>
        <taxon>Tremellomycetes</taxon>
        <taxon>Trichosporonales</taxon>
        <taxon>Trichosporonaceae</taxon>
        <taxon>Trichosporon</taxon>
    </lineage>
</organism>
<evidence type="ECO:0000313" key="16">
    <source>
        <dbReference type="Proteomes" id="UP000002748"/>
    </source>
</evidence>
<dbReference type="Gene3D" id="1.10.287.1490">
    <property type="match status" value="1"/>
</dbReference>
<dbReference type="GO" id="GO:0051301">
    <property type="term" value="P:cell division"/>
    <property type="evidence" value="ECO:0007669"/>
    <property type="project" value="UniProtKB-KW"/>
</dbReference>
<keyword evidence="6" id="KW-0498">Mitosis</keyword>
<evidence type="ECO:0000259" key="14">
    <source>
        <dbReference type="Pfam" id="PF18595"/>
    </source>
</evidence>
<dbReference type="EMBL" id="ALBS01000066">
    <property type="protein sequence ID" value="EJT51261.1"/>
    <property type="molecule type" value="Genomic_DNA"/>
</dbReference>
<evidence type="ECO:0000313" key="15">
    <source>
        <dbReference type="EMBL" id="EJT51261.1"/>
    </source>
</evidence>
<dbReference type="VEuPathDB" id="FungiDB:A1Q1_07539"/>
<evidence type="ECO:0000256" key="3">
    <source>
        <dbReference type="ARBA" id="ARBA00005498"/>
    </source>
</evidence>
<evidence type="ECO:0000256" key="4">
    <source>
        <dbReference type="ARBA" id="ARBA00022454"/>
    </source>
</evidence>
<evidence type="ECO:0000259" key="13">
    <source>
        <dbReference type="Pfam" id="PF03800"/>
    </source>
</evidence>